<dbReference type="InterPro" id="IPR038586">
    <property type="entry name" value="Tctex-1-like_sf"/>
</dbReference>
<sequence length="173" mass="20326">MNRRATLQVENLNMPQRSSLFDLTARRPHEMGQSYLALGCAPSDHEIEEYHVKHTVEFENTYRMEPKNRFVAERVEPIMKEVMEKHLEKVSYEPTQCGHLAKTIVSEIKTQVKELEFDRYKIICLVDIGEKRDQDIHMGSRCLWDHQRDTYASATYENHSLFAAAIVFAVYFE</sequence>
<dbReference type="GO" id="GO:0007018">
    <property type="term" value="P:microtubule-based movement"/>
    <property type="evidence" value="ECO:0007669"/>
    <property type="project" value="TreeGrafter"/>
</dbReference>
<dbReference type="PANTHER" id="PTHR21255">
    <property type="entry name" value="T-COMPLEX-ASSOCIATED-TESTIS-EXPRESSED 1/ DYNEIN LIGHT CHAIN"/>
    <property type="match status" value="1"/>
</dbReference>
<dbReference type="GO" id="GO:0005868">
    <property type="term" value="C:cytoplasmic dynein complex"/>
    <property type="evidence" value="ECO:0007669"/>
    <property type="project" value="TreeGrafter"/>
</dbReference>
<dbReference type="PANTHER" id="PTHR21255:SF65">
    <property type="entry name" value="TCTEX1 DOMAIN-CONTAINING PROTEIN 2"/>
    <property type="match status" value="1"/>
</dbReference>
<dbReference type="EMBL" id="AB010055">
    <property type="protein sequence ID" value="BAA24185.1"/>
    <property type="molecule type" value="mRNA"/>
</dbReference>
<dbReference type="CDD" id="cd21451">
    <property type="entry name" value="DLC-like_TCTEX1D"/>
    <property type="match status" value="1"/>
</dbReference>
<organism evidence="2">
    <name type="scientific">Heliocidaris crassispina</name>
    <name type="common">Sea urchin</name>
    <name type="synonym">Anthocidaris crassispina</name>
    <dbReference type="NCBI Taxonomy" id="1043166"/>
    <lineage>
        <taxon>Eukaryota</taxon>
        <taxon>Metazoa</taxon>
        <taxon>Echinodermata</taxon>
        <taxon>Eleutherozoa</taxon>
        <taxon>Echinozoa</taxon>
        <taxon>Echinoidea</taxon>
        <taxon>Euechinoidea</taxon>
        <taxon>Echinacea</taxon>
        <taxon>Camarodonta</taxon>
        <taxon>Echinidea</taxon>
        <taxon>Echinometridae</taxon>
        <taxon>Heliocidaris</taxon>
    </lineage>
</organism>
<dbReference type="FunFam" id="3.30.1140.40:FF:000003">
    <property type="entry name" value="tctex1 domain-containing protein 2"/>
    <property type="match status" value="1"/>
</dbReference>
<dbReference type="Pfam" id="PF03645">
    <property type="entry name" value="Tctex-1"/>
    <property type="match status" value="1"/>
</dbReference>
<comment type="similarity">
    <text evidence="1">Belongs to the dynein light chain Tctex-type family.</text>
</comment>
<dbReference type="InterPro" id="IPR005334">
    <property type="entry name" value="Tctex-1-like"/>
</dbReference>
<dbReference type="GO" id="GO:0045505">
    <property type="term" value="F:dynein intermediate chain binding"/>
    <property type="evidence" value="ECO:0007669"/>
    <property type="project" value="TreeGrafter"/>
</dbReference>
<dbReference type="Gene3D" id="3.30.1140.40">
    <property type="entry name" value="Tctex-1"/>
    <property type="match status" value="1"/>
</dbReference>
<reference evidence="2" key="1">
    <citation type="journal article" date="2003" name="Biochem. Biophys. Res. Commun.">
        <title>Sperm motility-activating complex formed by t-complex distorters.</title>
        <authorList>
            <person name="Ogawa K."/>
            <person name="Inaba K."/>
        </authorList>
    </citation>
    <scope>NUCLEOTIDE SEQUENCE</scope>
    <source>
        <tissue evidence="2">Testis</tissue>
    </source>
</reference>
<evidence type="ECO:0000313" key="2">
    <source>
        <dbReference type="EMBL" id="BAA24185.1"/>
    </source>
</evidence>
<accession>O44231</accession>
<dbReference type="AlphaFoldDB" id="O44231"/>
<proteinExistence type="evidence at transcript level"/>
<dbReference type="GO" id="GO:0005737">
    <property type="term" value="C:cytoplasm"/>
    <property type="evidence" value="ECO:0007669"/>
    <property type="project" value="TreeGrafter"/>
</dbReference>
<name>O44231_HELCR</name>
<protein>
    <submittedName>
        <fullName evidence="2">Outer arm dynein light chain 1</fullName>
    </submittedName>
</protein>
<evidence type="ECO:0000256" key="1">
    <source>
        <dbReference type="ARBA" id="ARBA00005361"/>
    </source>
</evidence>